<dbReference type="GO" id="GO:0005634">
    <property type="term" value="C:nucleus"/>
    <property type="evidence" value="ECO:0007669"/>
    <property type="project" value="UniProtKB-SubCell"/>
</dbReference>
<evidence type="ECO:0000259" key="13">
    <source>
        <dbReference type="PROSITE" id="PS50016"/>
    </source>
</evidence>
<dbReference type="SMART" id="SM00249">
    <property type="entry name" value="PHD"/>
    <property type="match status" value="1"/>
</dbReference>
<keyword evidence="9" id="KW-0539">Nucleus</keyword>
<keyword evidence="7" id="KW-0805">Transcription regulation</keyword>
<dbReference type="PROSITE" id="PS01359">
    <property type="entry name" value="ZF_PHD_1"/>
    <property type="match status" value="1"/>
</dbReference>
<dbReference type="AlphaFoldDB" id="A0A914KZH5"/>
<feature type="binding site" evidence="10">
    <location>
        <position position="311"/>
    </location>
    <ligand>
        <name>Zn(2+)</name>
        <dbReference type="ChEBI" id="CHEBI:29105"/>
        <label>2</label>
    </ligand>
</feature>
<reference evidence="15" key="1">
    <citation type="submission" date="2022-11" db="UniProtKB">
        <authorList>
            <consortium name="WormBaseParasite"/>
        </authorList>
    </citation>
    <scope>IDENTIFICATION</scope>
</reference>
<feature type="domain" description="PHD-type" evidence="13">
    <location>
        <begin position="295"/>
        <end position="344"/>
    </location>
</feature>
<dbReference type="WBParaSite" id="Minc3s00178g06857">
    <property type="protein sequence ID" value="Minc3s00178g06857"/>
    <property type="gene ID" value="Minc3s00178g06857"/>
</dbReference>
<dbReference type="InterPro" id="IPR019786">
    <property type="entry name" value="Zinc_finger_PHD-type_CS"/>
</dbReference>
<evidence type="ECO:0000256" key="8">
    <source>
        <dbReference type="ARBA" id="ARBA00023163"/>
    </source>
</evidence>
<protein>
    <submittedName>
        <fullName evidence="15">PHD-type domain-containing protein</fullName>
    </submittedName>
</protein>
<feature type="compositionally biased region" description="Low complexity" evidence="12">
    <location>
        <begin position="120"/>
        <end position="140"/>
    </location>
</feature>
<feature type="compositionally biased region" description="Basic residues" evidence="12">
    <location>
        <begin position="208"/>
        <end position="217"/>
    </location>
</feature>
<keyword evidence="5 11" id="KW-0863">Zinc-finger</keyword>
<evidence type="ECO:0000313" key="15">
    <source>
        <dbReference type="WBParaSite" id="Minc3s00178g06857"/>
    </source>
</evidence>
<keyword evidence="6 10" id="KW-0862">Zinc</keyword>
<dbReference type="GO" id="GO:0008270">
    <property type="term" value="F:zinc ion binding"/>
    <property type="evidence" value="ECO:0007669"/>
    <property type="project" value="UniProtKB-KW"/>
</dbReference>
<proteinExistence type="inferred from homology"/>
<dbReference type="InterPro" id="IPR001965">
    <property type="entry name" value="Znf_PHD"/>
</dbReference>
<dbReference type="InterPro" id="IPR013083">
    <property type="entry name" value="Znf_RING/FYVE/PHD"/>
</dbReference>
<accession>A0A914KZH5</accession>
<feature type="binding site" evidence="10">
    <location>
        <position position="316"/>
    </location>
    <ligand>
        <name>Zn(2+)</name>
        <dbReference type="ChEBI" id="CHEBI:29105"/>
        <label>2</label>
    </ligand>
</feature>
<dbReference type="Proteomes" id="UP000887563">
    <property type="component" value="Unplaced"/>
</dbReference>
<dbReference type="PANTHER" id="PTHR10333">
    <property type="entry name" value="INHIBITOR OF GROWTH PROTEIN"/>
    <property type="match status" value="1"/>
</dbReference>
<dbReference type="PROSITE" id="PS50016">
    <property type="entry name" value="ZF_PHD_2"/>
    <property type="match status" value="1"/>
</dbReference>
<dbReference type="SUPFAM" id="SSF57903">
    <property type="entry name" value="FYVE/PHD zinc finger"/>
    <property type="match status" value="1"/>
</dbReference>
<dbReference type="InterPro" id="IPR011011">
    <property type="entry name" value="Znf_FYVE_PHD"/>
</dbReference>
<dbReference type="PANTHER" id="PTHR10333:SF103">
    <property type="entry name" value="INHIBITOR OF GROWTH PROTEIN 3"/>
    <property type="match status" value="1"/>
</dbReference>
<feature type="compositionally biased region" description="Low complexity" evidence="12">
    <location>
        <begin position="95"/>
        <end position="107"/>
    </location>
</feature>
<feature type="compositionally biased region" description="Polar residues" evidence="12">
    <location>
        <begin position="34"/>
        <end position="44"/>
    </location>
</feature>
<evidence type="ECO:0000256" key="4">
    <source>
        <dbReference type="ARBA" id="ARBA00022723"/>
    </source>
</evidence>
<evidence type="ECO:0000256" key="10">
    <source>
        <dbReference type="PIRSR" id="PIRSR628651-51"/>
    </source>
</evidence>
<dbReference type="InterPro" id="IPR028651">
    <property type="entry name" value="ING_fam"/>
</dbReference>
<organism evidence="14 15">
    <name type="scientific">Meloidogyne incognita</name>
    <name type="common">Southern root-knot nematode worm</name>
    <name type="synonym">Oxyuris incognita</name>
    <dbReference type="NCBI Taxonomy" id="6306"/>
    <lineage>
        <taxon>Eukaryota</taxon>
        <taxon>Metazoa</taxon>
        <taxon>Ecdysozoa</taxon>
        <taxon>Nematoda</taxon>
        <taxon>Chromadorea</taxon>
        <taxon>Rhabditida</taxon>
        <taxon>Tylenchina</taxon>
        <taxon>Tylenchomorpha</taxon>
        <taxon>Tylenchoidea</taxon>
        <taxon>Meloidogynidae</taxon>
        <taxon>Meloidogyninae</taxon>
        <taxon>Meloidogyne</taxon>
        <taxon>Meloidogyne incognita group</taxon>
    </lineage>
</organism>
<feature type="binding site" evidence="10">
    <location>
        <position position="341"/>
    </location>
    <ligand>
        <name>Zn(2+)</name>
        <dbReference type="ChEBI" id="CHEBI:29105"/>
        <label>2</label>
    </ligand>
</feature>
<comment type="similarity">
    <text evidence="2">Belongs to the ING family.</text>
</comment>
<feature type="binding site" evidence="10">
    <location>
        <position position="298"/>
    </location>
    <ligand>
        <name>Zn(2+)</name>
        <dbReference type="ChEBI" id="CHEBI:29105"/>
        <label>1</label>
    </ligand>
</feature>
<evidence type="ECO:0000256" key="7">
    <source>
        <dbReference type="ARBA" id="ARBA00023015"/>
    </source>
</evidence>
<evidence type="ECO:0000256" key="9">
    <source>
        <dbReference type="ARBA" id="ARBA00023242"/>
    </source>
</evidence>
<evidence type="ECO:0000256" key="11">
    <source>
        <dbReference type="PROSITE-ProRule" id="PRU00146"/>
    </source>
</evidence>
<feature type="binding site" evidence="10">
    <location>
        <position position="322"/>
    </location>
    <ligand>
        <name>Zn(2+)</name>
        <dbReference type="ChEBI" id="CHEBI:29105"/>
        <label>1</label>
    </ligand>
</feature>
<feature type="binding site" evidence="10">
    <location>
        <position position="300"/>
    </location>
    <ligand>
        <name>Zn(2+)</name>
        <dbReference type="ChEBI" id="CHEBI:29105"/>
        <label>1</label>
    </ligand>
</feature>
<name>A0A914KZH5_MELIC</name>
<feature type="region of interest" description="Disordered" evidence="12">
    <location>
        <begin position="65"/>
        <end position="145"/>
    </location>
</feature>
<evidence type="ECO:0000256" key="2">
    <source>
        <dbReference type="ARBA" id="ARBA00010210"/>
    </source>
</evidence>
<keyword evidence="14" id="KW-1185">Reference proteome</keyword>
<keyword evidence="4 10" id="KW-0479">Metal-binding</keyword>
<feature type="compositionally biased region" description="Acidic residues" evidence="12">
    <location>
        <begin position="260"/>
        <end position="293"/>
    </location>
</feature>
<evidence type="ECO:0000256" key="3">
    <source>
        <dbReference type="ARBA" id="ARBA00022604"/>
    </source>
</evidence>
<evidence type="ECO:0000313" key="14">
    <source>
        <dbReference type="Proteomes" id="UP000887563"/>
    </source>
</evidence>
<evidence type="ECO:0000256" key="6">
    <source>
        <dbReference type="ARBA" id="ARBA00022833"/>
    </source>
</evidence>
<feature type="binding site" evidence="10">
    <location>
        <position position="338"/>
    </location>
    <ligand>
        <name>Zn(2+)</name>
        <dbReference type="ChEBI" id="CHEBI:29105"/>
        <label>2</label>
    </ligand>
</feature>
<keyword evidence="8" id="KW-0804">Transcription</keyword>
<feature type="region of interest" description="Disordered" evidence="12">
    <location>
        <begin position="165"/>
        <end position="294"/>
    </location>
</feature>
<feature type="compositionally biased region" description="Low complexity" evidence="12">
    <location>
        <begin position="167"/>
        <end position="192"/>
    </location>
</feature>
<evidence type="ECO:0000256" key="12">
    <source>
        <dbReference type="SAM" id="MobiDB-lite"/>
    </source>
</evidence>
<dbReference type="Gene3D" id="3.30.40.10">
    <property type="entry name" value="Zinc/RING finger domain, C3HC4 (zinc finger)"/>
    <property type="match status" value="1"/>
</dbReference>
<sequence length="363" mass="40299">MDVTPKNVNIQRIKQQTTTTTAYEDFKIPANFRRPSQSVDSRPSTTTTTTTTVNTATIPGRLQDDDIFDNEVSTSSPPIKKHKTSVPNLRQMGASTSTTETTTITTTNIAASKRSRECSPRSSISSISPRSTSPSTSTTILPHALSKFQFPPSRLASMERWNAAFKQSTSSQPDQTTTSTTSTTSHQTRQQSIGLLRMPSFAGTQPSRHGRQRKLTKRVVQMLNESMPKPPEHGPALIRQQQQEKIRRRQRRGGGGKDDNAEEEGGGGEPLVDEDEGDESFDEADEEGEEETDDRAWCYCKQGSAGNMVACDSKNCPYEWFHYECVGITQPPKGRWYCPTCSMKLSSAMRSRSASSEQQRDNK</sequence>
<comment type="subcellular location">
    <subcellularLocation>
        <location evidence="1">Nucleus</location>
    </subcellularLocation>
</comment>
<dbReference type="CDD" id="cd15505">
    <property type="entry name" value="PHD_ING"/>
    <property type="match status" value="1"/>
</dbReference>
<feature type="region of interest" description="Disordered" evidence="12">
    <location>
        <begin position="32"/>
        <end position="52"/>
    </location>
</feature>
<evidence type="ECO:0000256" key="1">
    <source>
        <dbReference type="ARBA" id="ARBA00004123"/>
    </source>
</evidence>
<evidence type="ECO:0000256" key="5">
    <source>
        <dbReference type="ARBA" id="ARBA00022771"/>
    </source>
</evidence>
<dbReference type="InterPro" id="IPR019787">
    <property type="entry name" value="Znf_PHD-finger"/>
</dbReference>
<feature type="binding site" evidence="10">
    <location>
        <position position="325"/>
    </location>
    <ligand>
        <name>Zn(2+)</name>
        <dbReference type="ChEBI" id="CHEBI:29105"/>
        <label>1</label>
    </ligand>
</feature>
<keyword evidence="3" id="KW-0341">Growth regulation</keyword>